<evidence type="ECO:0000259" key="2">
    <source>
        <dbReference type="SMART" id="SM00857"/>
    </source>
</evidence>
<gene>
    <name evidence="3" type="ORF">SAMN04487924_102244</name>
</gene>
<sequence length="218" mass="24757">MAKVGYIFKADLYEGFDADKEWMQQYGCIQIVEESVEHESLRPQWKQLISKLERGDEIVVPKFSNAVRGSRELASFIEFCRIKVVRIISIHDRIDSMGKMFPETTAVDVLNMLGGLAEEVTVLRNSSAHAMQLQQNIRTPIKTAKVMEQKDRENTIVDMYNNGHSIDSILAVSGYNSRSSVFRILNKYKVNLNRGKFSGPLGKRKKKGDDGLAEEQPD</sequence>
<reference evidence="3 4" key="1">
    <citation type="submission" date="2016-10" db="EMBL/GenBank/DDBJ databases">
        <authorList>
            <person name="de Groot N.N."/>
        </authorList>
    </citation>
    <scope>NUCLEOTIDE SEQUENCE [LARGE SCALE GENOMIC DNA]</scope>
    <source>
        <strain evidence="3 4">NLAE-zl-G339</strain>
    </source>
</reference>
<evidence type="ECO:0000313" key="3">
    <source>
        <dbReference type="EMBL" id="SEA11632.1"/>
    </source>
</evidence>
<dbReference type="Proteomes" id="UP000183040">
    <property type="component" value="Unassembled WGS sequence"/>
</dbReference>
<dbReference type="SMART" id="SM00857">
    <property type="entry name" value="Resolvase"/>
    <property type="match status" value="1"/>
</dbReference>
<dbReference type="EMBL" id="FNRP01000002">
    <property type="protein sequence ID" value="SEA11632.1"/>
    <property type="molecule type" value="Genomic_DNA"/>
</dbReference>
<accession>A0A1H3YL08</accession>
<dbReference type="AlphaFoldDB" id="A0A1H3YL08"/>
<dbReference type="Gene3D" id="1.10.10.60">
    <property type="entry name" value="Homeodomain-like"/>
    <property type="match status" value="1"/>
</dbReference>
<dbReference type="SUPFAM" id="SSF53041">
    <property type="entry name" value="Resolvase-like"/>
    <property type="match status" value="1"/>
</dbReference>
<organism evidence="3 4">
    <name type="scientific">Bacteroides xylanisolvens</name>
    <dbReference type="NCBI Taxonomy" id="371601"/>
    <lineage>
        <taxon>Bacteria</taxon>
        <taxon>Pseudomonadati</taxon>
        <taxon>Bacteroidota</taxon>
        <taxon>Bacteroidia</taxon>
        <taxon>Bacteroidales</taxon>
        <taxon>Bacteroidaceae</taxon>
        <taxon>Bacteroides</taxon>
    </lineage>
</organism>
<proteinExistence type="predicted"/>
<dbReference type="Pfam" id="PF00239">
    <property type="entry name" value="Resolvase"/>
    <property type="match status" value="1"/>
</dbReference>
<dbReference type="Gene3D" id="3.40.50.1390">
    <property type="entry name" value="Resolvase, N-terminal catalytic domain"/>
    <property type="match status" value="1"/>
</dbReference>
<evidence type="ECO:0000313" key="4">
    <source>
        <dbReference type="Proteomes" id="UP000183040"/>
    </source>
</evidence>
<evidence type="ECO:0000256" key="1">
    <source>
        <dbReference type="SAM" id="MobiDB-lite"/>
    </source>
</evidence>
<dbReference type="GO" id="GO:0003677">
    <property type="term" value="F:DNA binding"/>
    <property type="evidence" value="ECO:0007669"/>
    <property type="project" value="InterPro"/>
</dbReference>
<feature type="region of interest" description="Disordered" evidence="1">
    <location>
        <begin position="196"/>
        <end position="218"/>
    </location>
</feature>
<name>A0A1H3YL08_9BACE</name>
<feature type="domain" description="Resolvase/invertase-type recombinase catalytic" evidence="2">
    <location>
        <begin position="3"/>
        <end position="138"/>
    </location>
</feature>
<dbReference type="GO" id="GO:0000150">
    <property type="term" value="F:DNA strand exchange activity"/>
    <property type="evidence" value="ECO:0007669"/>
    <property type="project" value="InterPro"/>
</dbReference>
<dbReference type="RefSeq" id="WP_074704810.1">
    <property type="nucleotide sequence ID" value="NZ_FNRP01000002.1"/>
</dbReference>
<protein>
    <submittedName>
        <fullName evidence="3">Site-specific DNA recombinase</fullName>
    </submittedName>
</protein>
<dbReference type="InterPro" id="IPR006119">
    <property type="entry name" value="Resolv_N"/>
</dbReference>
<dbReference type="InterPro" id="IPR036162">
    <property type="entry name" value="Resolvase-like_N_sf"/>
</dbReference>